<proteinExistence type="predicted"/>
<comment type="caution">
    <text evidence="2">The sequence shown here is derived from an EMBL/GenBank/DDBJ whole genome shotgun (WGS) entry which is preliminary data.</text>
</comment>
<feature type="transmembrane region" description="Helical" evidence="1">
    <location>
        <begin position="7"/>
        <end position="25"/>
    </location>
</feature>
<evidence type="ECO:0000256" key="1">
    <source>
        <dbReference type="SAM" id="Phobius"/>
    </source>
</evidence>
<keyword evidence="1" id="KW-0812">Transmembrane</keyword>
<dbReference type="EMBL" id="BART01000978">
    <property type="protein sequence ID" value="GAG59847.1"/>
    <property type="molecule type" value="Genomic_DNA"/>
</dbReference>
<dbReference type="AlphaFoldDB" id="X0ZP56"/>
<accession>X0ZP56</accession>
<reference evidence="2" key="1">
    <citation type="journal article" date="2014" name="Front. Microbiol.">
        <title>High frequency of phylogenetically diverse reductive dehalogenase-homologous genes in deep subseafloor sedimentary metagenomes.</title>
        <authorList>
            <person name="Kawai M."/>
            <person name="Futagami T."/>
            <person name="Toyoda A."/>
            <person name="Takaki Y."/>
            <person name="Nishi S."/>
            <person name="Hori S."/>
            <person name="Arai W."/>
            <person name="Tsubouchi T."/>
            <person name="Morono Y."/>
            <person name="Uchiyama I."/>
            <person name="Ito T."/>
            <person name="Fujiyama A."/>
            <person name="Inagaki F."/>
            <person name="Takami H."/>
        </authorList>
    </citation>
    <scope>NUCLEOTIDE SEQUENCE</scope>
    <source>
        <strain evidence="2">Expedition CK06-06</strain>
    </source>
</reference>
<dbReference type="PROSITE" id="PS51257">
    <property type="entry name" value="PROKAR_LIPOPROTEIN"/>
    <property type="match status" value="1"/>
</dbReference>
<keyword evidence="1" id="KW-1133">Transmembrane helix</keyword>
<organism evidence="2">
    <name type="scientific">marine sediment metagenome</name>
    <dbReference type="NCBI Taxonomy" id="412755"/>
    <lineage>
        <taxon>unclassified sequences</taxon>
        <taxon>metagenomes</taxon>
        <taxon>ecological metagenomes</taxon>
    </lineage>
</organism>
<evidence type="ECO:0000313" key="2">
    <source>
        <dbReference type="EMBL" id="GAG59847.1"/>
    </source>
</evidence>
<name>X0ZP56_9ZZZZ</name>
<gene>
    <name evidence="2" type="ORF">S01H4_03847</name>
</gene>
<sequence length="189" mass="21612">MRFKIPAINWPVTTIISLFLILTFISCSPRITDKIDVTEEESKDTIEEETIEIEEIIEVVDYERAQVGAEIKGYIPSFLCTDRDNYIKIEITNTSDFTWISSGKNMVRIGYHYWGQDVDYSEYDNPSRTSLPNNLEPGESATIEVLIIGVTNEGIYVLQIDPVLEGHFWFSSKDIPMLEGRTYFGSCSD</sequence>
<protein>
    <submittedName>
        <fullName evidence="2">Uncharacterized protein</fullName>
    </submittedName>
</protein>
<keyword evidence="1" id="KW-0472">Membrane</keyword>